<proteinExistence type="predicted"/>
<feature type="transmembrane region" description="Helical" evidence="1">
    <location>
        <begin position="50"/>
        <end position="72"/>
    </location>
</feature>
<comment type="caution">
    <text evidence="2">The sequence shown here is derived from an EMBL/GenBank/DDBJ whole genome shotgun (WGS) entry which is preliminary data.</text>
</comment>
<organism evidence="2 3">
    <name type="scientific">Paenisporosarcina macmurdoensis</name>
    <dbReference type="NCBI Taxonomy" id="212659"/>
    <lineage>
        <taxon>Bacteria</taxon>
        <taxon>Bacillati</taxon>
        <taxon>Bacillota</taxon>
        <taxon>Bacilli</taxon>
        <taxon>Bacillales</taxon>
        <taxon>Caryophanaceae</taxon>
        <taxon>Paenisporosarcina</taxon>
    </lineage>
</organism>
<evidence type="ECO:0000313" key="3">
    <source>
        <dbReference type="Proteomes" id="UP001596170"/>
    </source>
</evidence>
<evidence type="ECO:0008006" key="4">
    <source>
        <dbReference type="Google" id="ProtNLM"/>
    </source>
</evidence>
<keyword evidence="3" id="KW-1185">Reference proteome</keyword>
<accession>A0ABW1L505</accession>
<evidence type="ECO:0000313" key="2">
    <source>
        <dbReference type="EMBL" id="MFC6039014.1"/>
    </source>
</evidence>
<keyword evidence="1" id="KW-0472">Membrane</keyword>
<keyword evidence="1" id="KW-0812">Transmembrane</keyword>
<reference evidence="3" key="1">
    <citation type="journal article" date="2019" name="Int. J. Syst. Evol. Microbiol.">
        <title>The Global Catalogue of Microorganisms (GCM) 10K type strain sequencing project: providing services to taxonomists for standard genome sequencing and annotation.</title>
        <authorList>
            <consortium name="The Broad Institute Genomics Platform"/>
            <consortium name="The Broad Institute Genome Sequencing Center for Infectious Disease"/>
            <person name="Wu L."/>
            <person name="Ma J."/>
        </authorList>
    </citation>
    <scope>NUCLEOTIDE SEQUENCE [LARGE SCALE GENOMIC DNA]</scope>
    <source>
        <strain evidence="3">CCUG 54527</strain>
    </source>
</reference>
<gene>
    <name evidence="2" type="ORF">ACFPYN_06040</name>
</gene>
<dbReference type="EMBL" id="JBHSRI010000006">
    <property type="protein sequence ID" value="MFC6039014.1"/>
    <property type="molecule type" value="Genomic_DNA"/>
</dbReference>
<keyword evidence="1" id="KW-1133">Transmembrane helix</keyword>
<name>A0ABW1L505_9BACL</name>
<sequence>MKKGWISIVSGLIIGLIISYFTLEYNGLTIIHLNIDGEVKKTINELDFNLITNSFLIVVASIIVISILLNLVDKYRNNKIPY</sequence>
<evidence type="ECO:0000256" key="1">
    <source>
        <dbReference type="SAM" id="Phobius"/>
    </source>
</evidence>
<dbReference type="Proteomes" id="UP001596170">
    <property type="component" value="Unassembled WGS sequence"/>
</dbReference>
<dbReference type="RefSeq" id="WP_377733111.1">
    <property type="nucleotide sequence ID" value="NZ_JBHSRI010000006.1"/>
</dbReference>
<protein>
    <recommendedName>
        <fullName evidence="4">DUF4321 domain-containing protein</fullName>
    </recommendedName>
</protein>